<reference evidence="2 3" key="1">
    <citation type="journal article" date="2021" name="Microb. Ecol.">
        <title>Candidatus Mesenet longicola: Novel Endosymbionts of Brontispa longissima that Induce Cytoplasmic Incompatibility.</title>
        <authorList>
            <person name="Takano S."/>
            <person name="Gotoh Y."/>
            <person name="Hayashi T."/>
        </authorList>
    </citation>
    <scope>NUCLEOTIDE SEQUENCE [LARGE SCALE GENOMIC DNA]</scope>
    <source>
        <strain evidence="2">L5</strain>
    </source>
</reference>
<name>A0A8J3HVV3_9RICK</name>
<protein>
    <submittedName>
        <fullName evidence="2">Uncharacterized protein</fullName>
    </submittedName>
</protein>
<evidence type="ECO:0000313" key="3">
    <source>
        <dbReference type="Proteomes" id="UP000637906"/>
    </source>
</evidence>
<feature type="region of interest" description="Disordered" evidence="1">
    <location>
        <begin position="161"/>
        <end position="182"/>
    </location>
</feature>
<sequence length="297" mass="33357">MGVRIIKNIETLIELLSSLFKKNLSGEYYTNKSVKSIFYISHYAQEEQAKNVLNKSEEHSISTKLQLPHIQSEQIPTQSRSNQNIADLSNQPNVNIGSSVQKLELPKKGESLKINLSHGNVKPIVFCDAERPKKADIATQPKKLSDNPNFSKIKQELENKLKNSLGSNSQNTDLLSSKNKEQEREQVCKENTLSFISSSKDISILPIEPKTKQEPVISNDNNSSIPLPPPIGDLANFKGPKLPLSLPMQEQSRIKQEKFCNTSQNKIVNMQSNLNNVPFMEQLTLTLEQRKGKAHSV</sequence>
<accession>A0A8J3HVV3</accession>
<dbReference type="AlphaFoldDB" id="A0A8J3HVV3"/>
<evidence type="ECO:0000313" key="2">
    <source>
        <dbReference type="EMBL" id="GHM59231.1"/>
    </source>
</evidence>
<proteinExistence type="predicted"/>
<keyword evidence="3" id="KW-1185">Reference proteome</keyword>
<dbReference type="Proteomes" id="UP000637906">
    <property type="component" value="Unassembled WGS sequence"/>
</dbReference>
<organism evidence="2 3">
    <name type="scientific">Candidatus Mesenet longicola</name>
    <dbReference type="NCBI Taxonomy" id="1892558"/>
    <lineage>
        <taxon>Bacteria</taxon>
        <taxon>Pseudomonadati</taxon>
        <taxon>Pseudomonadota</taxon>
        <taxon>Alphaproteobacteria</taxon>
        <taxon>Rickettsiales</taxon>
        <taxon>Anaplasmataceae</taxon>
        <taxon>Candidatus Mesenet</taxon>
    </lineage>
</organism>
<dbReference type="EMBL" id="BNGU01000005">
    <property type="protein sequence ID" value="GHM59231.1"/>
    <property type="molecule type" value="Genomic_DNA"/>
</dbReference>
<feature type="region of interest" description="Disordered" evidence="1">
    <location>
        <begin position="68"/>
        <end position="93"/>
    </location>
</feature>
<evidence type="ECO:0000256" key="1">
    <source>
        <dbReference type="SAM" id="MobiDB-lite"/>
    </source>
</evidence>
<comment type="caution">
    <text evidence="2">The sequence shown here is derived from an EMBL/GenBank/DDBJ whole genome shotgun (WGS) entry which is preliminary data.</text>
</comment>
<gene>
    <name evidence="2" type="ORF">sL5_02240</name>
</gene>
<feature type="compositionally biased region" description="Polar residues" evidence="1">
    <location>
        <begin position="162"/>
        <end position="177"/>
    </location>
</feature>